<evidence type="ECO:0000259" key="3">
    <source>
        <dbReference type="Pfam" id="PF00149"/>
    </source>
</evidence>
<dbReference type="STRING" id="1157962.A0A250X7B9"/>
<dbReference type="InterPro" id="IPR052963">
    <property type="entry name" value="Pantetheine_PDE"/>
</dbReference>
<feature type="transmembrane region" description="Helical" evidence="2">
    <location>
        <begin position="720"/>
        <end position="741"/>
    </location>
</feature>
<dbReference type="PANTHER" id="PTHR36492:SF2">
    <property type="entry name" value="[ACYL-CARRIER-PROTEIN] PHOSPHODIESTERASE PPTH"/>
    <property type="match status" value="1"/>
</dbReference>
<sequence length="935" mass="102437">MGLAFGAHKRVATLCRQSRALRKSLHKSLIFTVHTASDAAAAPAVDPFSSVLIESALEVYVISDLHTDYVENMKWVQDLITNATCNTAGAVGSINPDDCQGHHKDLQDESESIVDGEKSRDKVEKVQGGCEFIHTQRVLLVAGDVSDCLSTLRMTLSLLQKCFWKVFFIPGNHELWVKGAPDRSDGAVNSVEKLKKVLDLCSSLGVETSPTLLGPHLLIAPLHSWHHETFDQESDIPGIPKASTTMADFFKCDWPIEVAGPSGQGSLQLAQWADRLNKDVPWLLQNGKIQDDPSSTAFDSISSSTTRPACQSAVLQTCTKLEQLEIPASGGTELLPSTSTPVASSVYGGSSDDPAHPLTSSSQQQQPYDELLHPQPSTLGYFKSLTSAPEVISFSHFLPDQRLIPEKRFLYFPNLVKAVGSIPLSERVRRLAPIAHVFGHSHFAWDATLSHSSAEEGELGGPGSAVRYIQAPLCYPPERKRRSESLSLTSAWQKTSIWGDSATCTASSQQQQQQQDLSSRVSSQDAVQFSRMTRSASESHELSPSCNALPLLLYRAHYKVRGQQRSTSIAERVARHRSASPNVQALNVNMVSQTESTYEDLLLKFWQQNKKVAFPDFMESANGSPSLSDRSESSSADDGLEDLNFKLDFVEWDGALCPPLSGAYWSDYYQRFDRVPENITMADWVARRSGFQRLLCRSSTSDSSNGATRQRDEILKETTALVETAMLAAVSGLAYLVSTILKIENTVGYFLPLPIVLASMRSGVRSGWKTMSATAFLLVVLLGPLRAVSYLLLHGLVAATLGTLWKLKVGWWTGIAISSLVRMVGQLSYLLLSSVTMNENFFWVILNSVYTMLDQISAAVGGAGAPSTTAVASLLFSLLLVNSTIYVFLLHVVYRLVLQGMGYSLGPLPGIISKYLYAGMAPEMRQQLEQGKKQQ</sequence>
<organism evidence="4 5">
    <name type="scientific">Chlamydomonas eustigma</name>
    <dbReference type="NCBI Taxonomy" id="1157962"/>
    <lineage>
        <taxon>Eukaryota</taxon>
        <taxon>Viridiplantae</taxon>
        <taxon>Chlorophyta</taxon>
        <taxon>core chlorophytes</taxon>
        <taxon>Chlorophyceae</taxon>
        <taxon>CS clade</taxon>
        <taxon>Chlamydomonadales</taxon>
        <taxon>Chlamydomonadaceae</taxon>
        <taxon>Chlamydomonas</taxon>
    </lineage>
</organism>
<feature type="compositionally biased region" description="Polar residues" evidence="1">
    <location>
        <begin position="525"/>
        <end position="542"/>
    </location>
</feature>
<dbReference type="InterPro" id="IPR004843">
    <property type="entry name" value="Calcineurin-like_PHP"/>
</dbReference>
<dbReference type="GO" id="GO:0016787">
    <property type="term" value="F:hydrolase activity"/>
    <property type="evidence" value="ECO:0007669"/>
    <property type="project" value="InterPro"/>
</dbReference>
<feature type="transmembrane region" description="Helical" evidence="2">
    <location>
        <begin position="844"/>
        <end position="865"/>
    </location>
</feature>
<feature type="transmembrane region" description="Helical" evidence="2">
    <location>
        <begin position="809"/>
        <end position="832"/>
    </location>
</feature>
<reference evidence="4 5" key="1">
    <citation type="submission" date="2017-08" db="EMBL/GenBank/DDBJ databases">
        <title>Acidophilic green algal genome provides insights into adaptation to an acidic environment.</title>
        <authorList>
            <person name="Hirooka S."/>
            <person name="Hirose Y."/>
            <person name="Kanesaki Y."/>
            <person name="Higuchi S."/>
            <person name="Fujiwara T."/>
            <person name="Onuma R."/>
            <person name="Era A."/>
            <person name="Ohbayashi R."/>
            <person name="Uzuka A."/>
            <person name="Nozaki H."/>
            <person name="Yoshikawa H."/>
            <person name="Miyagishima S.Y."/>
        </authorList>
    </citation>
    <scope>NUCLEOTIDE SEQUENCE [LARGE SCALE GENOMIC DNA]</scope>
    <source>
        <strain evidence="4 5">NIES-2499</strain>
    </source>
</reference>
<dbReference type="Proteomes" id="UP000232323">
    <property type="component" value="Unassembled WGS sequence"/>
</dbReference>
<feature type="transmembrane region" description="Helical" evidence="2">
    <location>
        <begin position="776"/>
        <end position="797"/>
    </location>
</feature>
<protein>
    <recommendedName>
        <fullName evidence="3">Calcineurin-like phosphoesterase domain-containing protein</fullName>
    </recommendedName>
</protein>
<comment type="caution">
    <text evidence="4">The sequence shown here is derived from an EMBL/GenBank/DDBJ whole genome shotgun (WGS) entry which is preliminary data.</text>
</comment>
<keyword evidence="2" id="KW-0472">Membrane</keyword>
<dbReference type="Pfam" id="PF00149">
    <property type="entry name" value="Metallophos"/>
    <property type="match status" value="1"/>
</dbReference>
<evidence type="ECO:0000313" key="4">
    <source>
        <dbReference type="EMBL" id="GAX78946.1"/>
    </source>
</evidence>
<keyword evidence="2" id="KW-1133">Transmembrane helix</keyword>
<feature type="transmembrane region" description="Helical" evidence="2">
    <location>
        <begin position="871"/>
        <end position="894"/>
    </location>
</feature>
<feature type="domain" description="Calcineurin-like phosphoesterase" evidence="3">
    <location>
        <begin position="59"/>
        <end position="196"/>
    </location>
</feature>
<dbReference type="InterPro" id="IPR018710">
    <property type="entry name" value="DUF2232"/>
</dbReference>
<evidence type="ECO:0000313" key="5">
    <source>
        <dbReference type="Proteomes" id="UP000232323"/>
    </source>
</evidence>
<evidence type="ECO:0000256" key="2">
    <source>
        <dbReference type="SAM" id="Phobius"/>
    </source>
</evidence>
<keyword evidence="5" id="KW-1185">Reference proteome</keyword>
<accession>A0A250X7B9</accession>
<dbReference type="SUPFAM" id="SSF56300">
    <property type="entry name" value="Metallo-dependent phosphatases"/>
    <property type="match status" value="1"/>
</dbReference>
<feature type="region of interest" description="Disordered" evidence="1">
    <location>
        <begin position="330"/>
        <end position="373"/>
    </location>
</feature>
<dbReference type="AlphaFoldDB" id="A0A250X7B9"/>
<dbReference type="PANTHER" id="PTHR36492">
    <property type="match status" value="1"/>
</dbReference>
<dbReference type="Pfam" id="PF09991">
    <property type="entry name" value="DUF2232"/>
    <property type="match status" value="1"/>
</dbReference>
<feature type="region of interest" description="Disordered" evidence="1">
    <location>
        <begin position="508"/>
        <end position="542"/>
    </location>
</feature>
<keyword evidence="2" id="KW-0812">Transmembrane</keyword>
<dbReference type="OrthoDB" id="550558at2759"/>
<name>A0A250X7B9_9CHLO</name>
<gene>
    <name evidence="4" type="ORF">CEUSTIGMA_g6386.t1</name>
</gene>
<feature type="compositionally biased region" description="Low complexity" evidence="1">
    <location>
        <begin position="508"/>
        <end position="524"/>
    </location>
</feature>
<dbReference type="EMBL" id="BEGY01000037">
    <property type="protein sequence ID" value="GAX78946.1"/>
    <property type="molecule type" value="Genomic_DNA"/>
</dbReference>
<evidence type="ECO:0000256" key="1">
    <source>
        <dbReference type="SAM" id="MobiDB-lite"/>
    </source>
</evidence>
<dbReference type="InterPro" id="IPR029052">
    <property type="entry name" value="Metallo-depent_PP-like"/>
</dbReference>
<proteinExistence type="predicted"/>
<feature type="compositionally biased region" description="Polar residues" evidence="1">
    <location>
        <begin position="358"/>
        <end position="367"/>
    </location>
</feature>